<dbReference type="GO" id="GO:0003824">
    <property type="term" value="F:catalytic activity"/>
    <property type="evidence" value="ECO:0007669"/>
    <property type="project" value="InterPro"/>
</dbReference>
<reference evidence="4" key="1">
    <citation type="submission" date="2016-10" db="EMBL/GenBank/DDBJ databases">
        <authorList>
            <person name="Varghese N."/>
            <person name="Submissions S."/>
        </authorList>
    </citation>
    <scope>NUCLEOTIDE SEQUENCE [LARGE SCALE GENOMIC DNA]</scope>
    <source>
        <strain evidence="4">Nm69</strain>
    </source>
</reference>
<evidence type="ECO:0000259" key="2">
    <source>
        <dbReference type="Pfam" id="PF00561"/>
    </source>
</evidence>
<dbReference type="PANTHER" id="PTHR43798">
    <property type="entry name" value="MONOACYLGLYCEROL LIPASE"/>
    <property type="match status" value="1"/>
</dbReference>
<feature type="domain" description="AB hydrolase-1" evidence="2">
    <location>
        <begin position="83"/>
        <end position="369"/>
    </location>
</feature>
<dbReference type="InterPro" id="IPR050266">
    <property type="entry name" value="AB_hydrolase_sf"/>
</dbReference>
<dbReference type="Proteomes" id="UP000199533">
    <property type="component" value="Unassembled WGS sequence"/>
</dbReference>
<evidence type="ECO:0000256" key="1">
    <source>
        <dbReference type="SAM" id="MobiDB-lite"/>
    </source>
</evidence>
<dbReference type="InterPro" id="IPR029058">
    <property type="entry name" value="AB_hydrolase_fold"/>
</dbReference>
<proteinExistence type="predicted"/>
<protein>
    <submittedName>
        <fullName evidence="3">Pimeloyl-ACP methyl ester carboxylesterase</fullName>
    </submittedName>
</protein>
<evidence type="ECO:0000313" key="3">
    <source>
        <dbReference type="EMBL" id="SFL10060.1"/>
    </source>
</evidence>
<gene>
    <name evidence="3" type="ORF">SAMN05216302_103135</name>
</gene>
<dbReference type="Pfam" id="PF00561">
    <property type="entry name" value="Abhydrolase_1"/>
    <property type="match status" value="1"/>
</dbReference>
<dbReference type="InterPro" id="IPR000639">
    <property type="entry name" value="Epox_hydrolase-like"/>
</dbReference>
<dbReference type="InterPro" id="IPR000073">
    <property type="entry name" value="AB_hydrolase_1"/>
</dbReference>
<dbReference type="AlphaFoldDB" id="A0A1I4EYB2"/>
<dbReference type="PRINTS" id="PR00412">
    <property type="entry name" value="EPOXHYDRLASE"/>
</dbReference>
<dbReference type="GO" id="GO:0016020">
    <property type="term" value="C:membrane"/>
    <property type="evidence" value="ECO:0007669"/>
    <property type="project" value="TreeGrafter"/>
</dbReference>
<accession>A0A1I4EYB2</accession>
<organism evidence="3 4">
    <name type="scientific">Nitrosomonas aestuarii</name>
    <dbReference type="NCBI Taxonomy" id="52441"/>
    <lineage>
        <taxon>Bacteria</taxon>
        <taxon>Pseudomonadati</taxon>
        <taxon>Pseudomonadota</taxon>
        <taxon>Betaproteobacteria</taxon>
        <taxon>Nitrosomonadales</taxon>
        <taxon>Nitrosomonadaceae</taxon>
        <taxon>Nitrosomonas</taxon>
    </lineage>
</organism>
<name>A0A1I4EYB2_9PROT</name>
<dbReference type="STRING" id="52441.SAMN05216302_103135"/>
<dbReference type="RefSeq" id="WP_090701971.1">
    <property type="nucleotide sequence ID" value="NZ_FOSP01000031.1"/>
</dbReference>
<evidence type="ECO:0000313" key="4">
    <source>
        <dbReference type="Proteomes" id="UP000199533"/>
    </source>
</evidence>
<keyword evidence="4" id="KW-1185">Reference proteome</keyword>
<dbReference type="OrthoDB" id="2987348at2"/>
<dbReference type="PANTHER" id="PTHR43798:SF33">
    <property type="entry name" value="HYDROLASE, PUTATIVE (AFU_ORTHOLOGUE AFUA_2G14860)-RELATED"/>
    <property type="match status" value="1"/>
</dbReference>
<dbReference type="SUPFAM" id="SSF53474">
    <property type="entry name" value="alpha/beta-Hydrolases"/>
    <property type="match status" value="1"/>
</dbReference>
<dbReference type="EMBL" id="FOSP01000031">
    <property type="protein sequence ID" value="SFL10060.1"/>
    <property type="molecule type" value="Genomic_DNA"/>
</dbReference>
<feature type="region of interest" description="Disordered" evidence="1">
    <location>
        <begin position="1"/>
        <end position="21"/>
    </location>
</feature>
<dbReference type="Gene3D" id="3.40.50.1820">
    <property type="entry name" value="alpha/beta hydrolase"/>
    <property type="match status" value="1"/>
</dbReference>
<sequence length="421" mass="47633">MDLKHDTLDSSSFYSALSHPPERGAGNLPDLSIYRSRGAPEYGVFQYRAPAEGLLQIGGAHSADTNWSDHFEIAWTKMGNKGPLVLFLHGVPTNRTQWEEVQGQVSRFCETISIDMLGMGESSKPRLYGRKNDPALNDCWYWINDVDYIEKLMQQEYPGRKFIFIADDWGSGIASHYAARHNDRLEALIQMDPVAFDGYPVNEIQAIGRASEIPNTPEGDAQFAMLFAAFDQTLVQILKSMVYDPSKYNQYNLRYLTFPYIDVDYERNGANDGITDVARSTTMRLKLHNLRVLSDRAAILSPALLLPYHSLHNPNGVDYQKIAVPTLIMWGEYDNMMPAAQTQRFAHVLGTKDVQISYIPRAGHFPATDNPDCVTDTIINFIRRVMGHQALADVYIGNHGIWKGDERQMIRELRVLHGLSE</sequence>